<dbReference type="InterPro" id="IPR029052">
    <property type="entry name" value="Metallo-depent_PP-like"/>
</dbReference>
<dbReference type="PANTHER" id="PTHR43143">
    <property type="entry name" value="METALLOPHOSPHOESTERASE, CALCINEURIN SUPERFAMILY"/>
    <property type="match status" value="1"/>
</dbReference>
<proteinExistence type="predicted"/>
<dbReference type="Proteomes" id="UP000475385">
    <property type="component" value="Unassembled WGS sequence"/>
</dbReference>
<dbReference type="SUPFAM" id="SSF56300">
    <property type="entry name" value="Metallo-dependent phosphatases"/>
    <property type="match status" value="1"/>
</dbReference>
<name>A0A6M1LIP8_9PROT</name>
<evidence type="ECO:0000259" key="1">
    <source>
        <dbReference type="Pfam" id="PF00149"/>
    </source>
</evidence>
<dbReference type="EMBL" id="JAAIKB010000003">
    <property type="protein sequence ID" value="NGM20131.1"/>
    <property type="molecule type" value="Genomic_DNA"/>
</dbReference>
<dbReference type="InterPro" id="IPR004843">
    <property type="entry name" value="Calcineurin-like_PHP"/>
</dbReference>
<dbReference type="PANTHER" id="PTHR43143:SF1">
    <property type="entry name" value="SERINE_THREONINE-PROTEIN PHOSPHATASE CPPED1"/>
    <property type="match status" value="1"/>
</dbReference>
<dbReference type="GO" id="GO:0016787">
    <property type="term" value="F:hydrolase activity"/>
    <property type="evidence" value="ECO:0007669"/>
    <property type="project" value="InterPro"/>
</dbReference>
<organism evidence="2 3">
    <name type="scientific">Falsiroseomonas algicola</name>
    <dbReference type="NCBI Taxonomy" id="2716930"/>
    <lineage>
        <taxon>Bacteria</taxon>
        <taxon>Pseudomonadati</taxon>
        <taxon>Pseudomonadota</taxon>
        <taxon>Alphaproteobacteria</taxon>
        <taxon>Acetobacterales</taxon>
        <taxon>Roseomonadaceae</taxon>
        <taxon>Falsiroseomonas</taxon>
    </lineage>
</organism>
<feature type="domain" description="Calcineurin-like phosphoesterase" evidence="1">
    <location>
        <begin position="3"/>
        <end position="201"/>
    </location>
</feature>
<evidence type="ECO:0000313" key="2">
    <source>
        <dbReference type="EMBL" id="NGM20131.1"/>
    </source>
</evidence>
<evidence type="ECO:0000313" key="3">
    <source>
        <dbReference type="Proteomes" id="UP000475385"/>
    </source>
</evidence>
<protein>
    <submittedName>
        <fullName evidence="2">Metallophosphoesterase</fullName>
    </submittedName>
</protein>
<dbReference type="Gene3D" id="3.60.21.10">
    <property type="match status" value="1"/>
</dbReference>
<dbReference type="AlphaFoldDB" id="A0A6M1LIP8"/>
<dbReference type="RefSeq" id="WP_164694043.1">
    <property type="nucleotide sequence ID" value="NZ_JAAIKB010000003.1"/>
</dbReference>
<reference evidence="2 3" key="1">
    <citation type="submission" date="2020-03" db="EMBL/GenBank/DDBJ databases">
        <title>Roseomonas stagni sp. nov., isolated from pond water in Japan.</title>
        <authorList>
            <person name="Furuhata K."/>
            <person name="Miyamoto H."/>
            <person name="Goto K."/>
        </authorList>
    </citation>
    <scope>NUCLEOTIDE SEQUENCE [LARGE SCALE GENOMIC DNA]</scope>
    <source>
        <strain evidence="2 3">PeD5</strain>
    </source>
</reference>
<sequence>MSKIVFLSDLHLSPTHGFFWENFRLARDAADAAGAEAVVVNGDLCINGPDSDAEMDFAKAALAKLRTPVLALPGNHDVGDEPPGQDPAQLVNDARLDRWDARFGTDRFALDAGAWRLIGLNAQLFGSGLDREREQWDWLEGRLIASSHRRVALVLHKPLFIEDEEEATATASCITPGPRAALLALLRRHRVGLVISGHLHAERDRVVDGIRHLWLPALAFLGSGDHGGRPAVGAVVVDFAGAEASVMPLAVPPLSPHDLAAIKGHGRYRFLRDMPESPPPAE</sequence>
<dbReference type="Pfam" id="PF00149">
    <property type="entry name" value="Metallophos"/>
    <property type="match status" value="1"/>
</dbReference>
<keyword evidence="3" id="KW-1185">Reference proteome</keyword>
<dbReference type="InterPro" id="IPR051918">
    <property type="entry name" value="STPP_CPPED1"/>
</dbReference>
<comment type="caution">
    <text evidence="2">The sequence shown here is derived from an EMBL/GenBank/DDBJ whole genome shotgun (WGS) entry which is preliminary data.</text>
</comment>
<gene>
    <name evidence="2" type="ORF">G3576_08910</name>
</gene>
<accession>A0A6M1LIP8</accession>